<feature type="transmembrane region" description="Helical" evidence="2">
    <location>
        <begin position="114"/>
        <end position="138"/>
    </location>
</feature>
<evidence type="ECO:0000256" key="2">
    <source>
        <dbReference type="SAM" id="Phobius"/>
    </source>
</evidence>
<dbReference type="PANTHER" id="PTHR22696:SF1">
    <property type="entry name" value="E3 UBIQUITIN-PROTEIN LIGASE RNF26"/>
    <property type="match status" value="1"/>
</dbReference>
<protein>
    <submittedName>
        <fullName evidence="3">Uncharacterized protein</fullName>
    </submittedName>
</protein>
<feature type="region of interest" description="Disordered" evidence="1">
    <location>
        <begin position="656"/>
        <end position="729"/>
    </location>
</feature>
<feature type="region of interest" description="Disordered" evidence="1">
    <location>
        <begin position="752"/>
        <end position="797"/>
    </location>
</feature>
<evidence type="ECO:0000313" key="3">
    <source>
        <dbReference type="EMBL" id="KAG0269173.1"/>
    </source>
</evidence>
<dbReference type="Proteomes" id="UP000807716">
    <property type="component" value="Unassembled WGS sequence"/>
</dbReference>
<feature type="compositionally biased region" description="Acidic residues" evidence="1">
    <location>
        <begin position="608"/>
        <end position="627"/>
    </location>
</feature>
<feature type="transmembrane region" description="Helical" evidence="2">
    <location>
        <begin position="212"/>
        <end position="232"/>
    </location>
</feature>
<dbReference type="PANTHER" id="PTHR22696">
    <property type="entry name" value="E3 UBIQUITIN-PROTEIN LIGASE RNF26"/>
    <property type="match status" value="1"/>
</dbReference>
<feature type="region of interest" description="Disordered" evidence="1">
    <location>
        <begin position="365"/>
        <end position="385"/>
    </location>
</feature>
<accession>A0A9P6UCE9</accession>
<keyword evidence="2" id="KW-0472">Membrane</keyword>
<feature type="transmembrane region" description="Helical" evidence="2">
    <location>
        <begin position="277"/>
        <end position="296"/>
    </location>
</feature>
<feature type="compositionally biased region" description="Polar residues" evidence="1">
    <location>
        <begin position="698"/>
        <end position="707"/>
    </location>
</feature>
<feature type="compositionally biased region" description="Polar residues" evidence="1">
    <location>
        <begin position="589"/>
        <end position="606"/>
    </location>
</feature>
<feature type="compositionally biased region" description="Acidic residues" evidence="1">
    <location>
        <begin position="579"/>
        <end position="588"/>
    </location>
</feature>
<gene>
    <name evidence="3" type="ORF">DFQ27_004569</name>
</gene>
<keyword evidence="2" id="KW-0812">Transmembrane</keyword>
<feature type="region of interest" description="Disordered" evidence="1">
    <location>
        <begin position="502"/>
        <end position="630"/>
    </location>
</feature>
<feature type="compositionally biased region" description="Acidic residues" evidence="1">
    <location>
        <begin position="513"/>
        <end position="522"/>
    </location>
</feature>
<sequence>MPIVETLESYSRALLPLRAFVRRPFQVVAESFRLYGPRIAEVHRQIETVLLGTPFVLFDNSAASSVVPPAGGLSSAAESAGAATPPLSAPNVVGQGSRIMFTQPSLLNYITSSYALLMFFVIPAFYLLIKAMLVTGALLVADNPFLPFNWPEAFQTKMSIPSVLFLCLSAMGTSYITDTFLANIQNAGTGEQNFNMLEMSVMFHFTPHGKNILLVAFIQVCQLLSLQVAGLFPRGRHYRLAITSFWGMLDMAHFARSIYRRPNTYPSLQLLTCMPEAMVILTILISLCVHGLTYLVTGGNVRRRIFEQRALPTGEDEYGIAVFKLGRACLEATRGVSFWNEVDAVVIPFGTILDKRRVRIATMSSNAGGATGTSSSSPSSSTATTLPLPTIGLGQRLWTATFQHPSMPSVPLEGFSNEVADIVEQPGHRQHISRRQTRLNNMRAFTQSTLQLLDDAYSAIYNKVIPARFQRQRRRIVVRPIATTMSVQEYLQLRMTIEAAMEQAGRPASPEAQQDDDDDDDDGRQQGELSLAGGLRMRRRWPQQEEDEENIYSRFLEDTFSDGDDEDFSDGEFAPPPEQQEDEGDSDVESGSQEMQSYLTDQQVFPEQQDDDDMYHNEDEEDEEEENGTIAVQRSALGSLQDFLLDSSFLSIFLSGQGRDTPLTRSQHRRAVDDTRWDSDATSDDVEEGVAAAAAQSGRGSQGVTSIRSRRSRIAQHRHSSGTSLQQPIADQQNAELLSILQKYRKTTTSLTAGPADASVMPSTSASTSSPAEIMSAQGSSSTSPPPMADLPANPEDSSFYSRLLCVIELINL</sequence>
<evidence type="ECO:0000256" key="1">
    <source>
        <dbReference type="SAM" id="MobiDB-lite"/>
    </source>
</evidence>
<name>A0A9P6UCE9_9FUNG</name>
<dbReference type="GO" id="GO:0006511">
    <property type="term" value="P:ubiquitin-dependent protein catabolic process"/>
    <property type="evidence" value="ECO:0007669"/>
    <property type="project" value="TreeGrafter"/>
</dbReference>
<dbReference type="GO" id="GO:0061630">
    <property type="term" value="F:ubiquitin protein ligase activity"/>
    <property type="evidence" value="ECO:0007669"/>
    <property type="project" value="TreeGrafter"/>
</dbReference>
<feature type="compositionally biased region" description="Low complexity" evidence="1">
    <location>
        <begin position="762"/>
        <end position="772"/>
    </location>
</feature>
<feature type="compositionally biased region" description="Basic and acidic residues" evidence="1">
    <location>
        <begin position="670"/>
        <end position="679"/>
    </location>
</feature>
<organism evidence="3 4">
    <name type="scientific">Actinomortierella ambigua</name>
    <dbReference type="NCBI Taxonomy" id="1343610"/>
    <lineage>
        <taxon>Eukaryota</taxon>
        <taxon>Fungi</taxon>
        <taxon>Fungi incertae sedis</taxon>
        <taxon>Mucoromycota</taxon>
        <taxon>Mortierellomycotina</taxon>
        <taxon>Mortierellomycetes</taxon>
        <taxon>Mortierellales</taxon>
        <taxon>Mortierellaceae</taxon>
        <taxon>Actinomortierella</taxon>
    </lineage>
</organism>
<comment type="caution">
    <text evidence="3">The sequence shown here is derived from an EMBL/GenBank/DDBJ whole genome shotgun (WGS) entry which is preliminary data.</text>
</comment>
<feature type="compositionally biased region" description="Acidic residues" evidence="1">
    <location>
        <begin position="559"/>
        <end position="570"/>
    </location>
</feature>
<feature type="transmembrane region" description="Helical" evidence="2">
    <location>
        <begin position="158"/>
        <end position="176"/>
    </location>
</feature>
<dbReference type="EMBL" id="JAAAJB010000032">
    <property type="protein sequence ID" value="KAG0269173.1"/>
    <property type="molecule type" value="Genomic_DNA"/>
</dbReference>
<keyword evidence="4" id="KW-1185">Reference proteome</keyword>
<dbReference type="GO" id="GO:0016567">
    <property type="term" value="P:protein ubiquitination"/>
    <property type="evidence" value="ECO:0007669"/>
    <property type="project" value="TreeGrafter"/>
</dbReference>
<feature type="compositionally biased region" description="Basic residues" evidence="1">
    <location>
        <begin position="708"/>
        <end position="720"/>
    </location>
</feature>
<proteinExistence type="predicted"/>
<evidence type="ECO:0000313" key="4">
    <source>
        <dbReference type="Proteomes" id="UP000807716"/>
    </source>
</evidence>
<dbReference type="AlphaFoldDB" id="A0A9P6UCE9"/>
<keyword evidence="2" id="KW-1133">Transmembrane helix</keyword>
<reference evidence="3" key="1">
    <citation type="journal article" date="2020" name="Fungal Divers.">
        <title>Resolving the Mortierellaceae phylogeny through synthesis of multi-gene phylogenetics and phylogenomics.</title>
        <authorList>
            <person name="Vandepol N."/>
            <person name="Liber J."/>
            <person name="Desiro A."/>
            <person name="Na H."/>
            <person name="Kennedy M."/>
            <person name="Barry K."/>
            <person name="Grigoriev I.V."/>
            <person name="Miller A.N."/>
            <person name="O'Donnell K."/>
            <person name="Stajich J.E."/>
            <person name="Bonito G."/>
        </authorList>
    </citation>
    <scope>NUCLEOTIDE SEQUENCE</scope>
    <source>
        <strain evidence="3">BC1065</strain>
    </source>
</reference>
<dbReference type="OrthoDB" id="66726at2759"/>